<dbReference type="EMBL" id="JH795866">
    <property type="protein sequence ID" value="EJU00744.1"/>
    <property type="molecule type" value="Genomic_DNA"/>
</dbReference>
<evidence type="ECO:0000313" key="2">
    <source>
        <dbReference type="Proteomes" id="UP000030653"/>
    </source>
</evidence>
<feature type="non-terminal residue" evidence="1">
    <location>
        <position position="62"/>
    </location>
</feature>
<dbReference type="AlphaFoldDB" id="M5FWJ2"/>
<name>M5FWJ2_DACPD</name>
<dbReference type="GeneID" id="63688157"/>
<dbReference type="Proteomes" id="UP000030653">
    <property type="component" value="Unassembled WGS sequence"/>
</dbReference>
<dbReference type="RefSeq" id="XP_040627641.1">
    <property type="nucleotide sequence ID" value="XM_040773095.1"/>
</dbReference>
<accession>M5FWJ2</accession>
<organism evidence="1 2">
    <name type="scientific">Dacryopinax primogenitus (strain DJM 731)</name>
    <name type="common">Brown rot fungus</name>
    <dbReference type="NCBI Taxonomy" id="1858805"/>
    <lineage>
        <taxon>Eukaryota</taxon>
        <taxon>Fungi</taxon>
        <taxon>Dikarya</taxon>
        <taxon>Basidiomycota</taxon>
        <taxon>Agaricomycotina</taxon>
        <taxon>Dacrymycetes</taxon>
        <taxon>Dacrymycetales</taxon>
        <taxon>Dacrymycetaceae</taxon>
        <taxon>Dacryopinax</taxon>
    </lineage>
</organism>
<reference evidence="1 2" key="1">
    <citation type="journal article" date="2012" name="Science">
        <title>The Paleozoic origin of enzymatic lignin decomposition reconstructed from 31 fungal genomes.</title>
        <authorList>
            <person name="Floudas D."/>
            <person name="Binder M."/>
            <person name="Riley R."/>
            <person name="Barry K."/>
            <person name="Blanchette R.A."/>
            <person name="Henrissat B."/>
            <person name="Martinez A.T."/>
            <person name="Otillar R."/>
            <person name="Spatafora J.W."/>
            <person name="Yadav J.S."/>
            <person name="Aerts A."/>
            <person name="Benoit I."/>
            <person name="Boyd A."/>
            <person name="Carlson A."/>
            <person name="Copeland A."/>
            <person name="Coutinho P.M."/>
            <person name="de Vries R.P."/>
            <person name="Ferreira P."/>
            <person name="Findley K."/>
            <person name="Foster B."/>
            <person name="Gaskell J."/>
            <person name="Glotzer D."/>
            <person name="Gorecki P."/>
            <person name="Heitman J."/>
            <person name="Hesse C."/>
            <person name="Hori C."/>
            <person name="Igarashi K."/>
            <person name="Jurgens J.A."/>
            <person name="Kallen N."/>
            <person name="Kersten P."/>
            <person name="Kohler A."/>
            <person name="Kuees U."/>
            <person name="Kumar T.K.A."/>
            <person name="Kuo A."/>
            <person name="LaButti K."/>
            <person name="Larrondo L.F."/>
            <person name="Lindquist E."/>
            <person name="Ling A."/>
            <person name="Lombard V."/>
            <person name="Lucas S."/>
            <person name="Lundell T."/>
            <person name="Martin R."/>
            <person name="McLaughlin D.J."/>
            <person name="Morgenstern I."/>
            <person name="Morin E."/>
            <person name="Murat C."/>
            <person name="Nagy L.G."/>
            <person name="Nolan M."/>
            <person name="Ohm R.A."/>
            <person name="Patyshakuliyeva A."/>
            <person name="Rokas A."/>
            <person name="Ruiz-Duenas F.J."/>
            <person name="Sabat G."/>
            <person name="Salamov A."/>
            <person name="Samejima M."/>
            <person name="Schmutz J."/>
            <person name="Slot J.C."/>
            <person name="St John F."/>
            <person name="Stenlid J."/>
            <person name="Sun H."/>
            <person name="Sun S."/>
            <person name="Syed K."/>
            <person name="Tsang A."/>
            <person name="Wiebenga A."/>
            <person name="Young D."/>
            <person name="Pisabarro A."/>
            <person name="Eastwood D.C."/>
            <person name="Martin F."/>
            <person name="Cullen D."/>
            <person name="Grigoriev I.V."/>
            <person name="Hibbett D.S."/>
        </authorList>
    </citation>
    <scope>NUCLEOTIDE SEQUENCE [LARGE SCALE GENOMIC DNA]</scope>
    <source>
        <strain evidence="1 2">DJM-731 SS1</strain>
    </source>
</reference>
<dbReference type="HOGENOM" id="CLU_2910261_0_0_1"/>
<evidence type="ECO:0000313" key="1">
    <source>
        <dbReference type="EMBL" id="EJU00744.1"/>
    </source>
</evidence>
<keyword evidence="2" id="KW-1185">Reference proteome</keyword>
<sequence>MSNRVRAGGSPASPAAHCRFPSQNCVKASSLPRIWTRIRSVLGSGVVLEDLGKAIAAPCGCL</sequence>
<protein>
    <submittedName>
        <fullName evidence="1">Uncharacterized protein</fullName>
    </submittedName>
</protein>
<proteinExistence type="predicted"/>
<gene>
    <name evidence="1" type="ORF">DACRYDRAFT_23095</name>
</gene>